<keyword evidence="3" id="KW-1185">Reference proteome</keyword>
<sequence length="137" mass="14558">MSSPDTGLPPAPERESLGELVGELAQDLSRLMRQELELAKAEIREEAKKAGKAGGMLAGAGFAGYMTAVLLSLALVFALGAVLPLGWSALIVAALWGITGFALYSSGRTKLRQVAPKPERTVESLKEDAEWARHPTK</sequence>
<keyword evidence="1" id="KW-1133">Transmembrane helix</keyword>
<reference evidence="3" key="1">
    <citation type="submission" date="2016-10" db="EMBL/GenBank/DDBJ databases">
        <authorList>
            <person name="Varghese N."/>
            <person name="Submissions S."/>
        </authorList>
    </citation>
    <scope>NUCLEOTIDE SEQUENCE [LARGE SCALE GENOMIC DNA]</scope>
    <source>
        <strain evidence="3">CGMCC 4.578</strain>
    </source>
</reference>
<evidence type="ECO:0000313" key="2">
    <source>
        <dbReference type="EMBL" id="SEP96526.1"/>
    </source>
</evidence>
<dbReference type="AlphaFoldDB" id="A0A1H9C5Q2"/>
<name>A0A1H9C5Q2_9PSEU</name>
<keyword evidence="1" id="KW-0472">Membrane</keyword>
<dbReference type="RefSeq" id="WP_090063101.1">
    <property type="nucleotide sequence ID" value="NZ_FOFT01000001.1"/>
</dbReference>
<dbReference type="EMBL" id="FOFT01000001">
    <property type="protein sequence ID" value="SEP96526.1"/>
    <property type="molecule type" value="Genomic_DNA"/>
</dbReference>
<dbReference type="InterPro" id="IPR009937">
    <property type="entry name" value="Phage_holin_3_6"/>
</dbReference>
<dbReference type="Proteomes" id="UP000199028">
    <property type="component" value="Unassembled WGS sequence"/>
</dbReference>
<protein>
    <submittedName>
        <fullName evidence="2">Putative Holin-X, holin superfamily III</fullName>
    </submittedName>
</protein>
<feature type="transmembrane region" description="Helical" evidence="1">
    <location>
        <begin position="85"/>
        <end position="104"/>
    </location>
</feature>
<dbReference type="Pfam" id="PF07332">
    <property type="entry name" value="Phage_holin_3_6"/>
    <property type="match status" value="1"/>
</dbReference>
<evidence type="ECO:0000256" key="1">
    <source>
        <dbReference type="SAM" id="Phobius"/>
    </source>
</evidence>
<evidence type="ECO:0000313" key="3">
    <source>
        <dbReference type="Proteomes" id="UP000199028"/>
    </source>
</evidence>
<gene>
    <name evidence="2" type="ORF">SAMN05216195_101692</name>
</gene>
<dbReference type="OrthoDB" id="3216929at2"/>
<feature type="transmembrane region" description="Helical" evidence="1">
    <location>
        <begin position="57"/>
        <end position="79"/>
    </location>
</feature>
<keyword evidence="1" id="KW-0812">Transmembrane</keyword>
<accession>A0A1H9C5Q2</accession>
<organism evidence="2 3">
    <name type="scientific">Lentzea flaviverrucosa</name>
    <dbReference type="NCBI Taxonomy" id="200379"/>
    <lineage>
        <taxon>Bacteria</taxon>
        <taxon>Bacillati</taxon>
        <taxon>Actinomycetota</taxon>
        <taxon>Actinomycetes</taxon>
        <taxon>Pseudonocardiales</taxon>
        <taxon>Pseudonocardiaceae</taxon>
        <taxon>Lentzea</taxon>
    </lineage>
</organism>
<proteinExistence type="predicted"/>